<keyword evidence="3" id="KW-1185">Reference proteome</keyword>
<dbReference type="AlphaFoldDB" id="A0AA36DMH4"/>
<comment type="caution">
    <text evidence="2">The sequence shown here is derived from an EMBL/GenBank/DDBJ whole genome shotgun (WGS) entry which is preliminary data.</text>
</comment>
<evidence type="ECO:0000256" key="1">
    <source>
        <dbReference type="SAM" id="SignalP"/>
    </source>
</evidence>
<keyword evidence="1" id="KW-0732">Signal</keyword>
<gene>
    <name evidence="2" type="ORF">CYNAS_LOCUS1127</name>
</gene>
<accession>A0AA36DMH4</accession>
<evidence type="ECO:0000313" key="2">
    <source>
        <dbReference type="EMBL" id="CAJ0589144.1"/>
    </source>
</evidence>
<dbReference type="Proteomes" id="UP001176961">
    <property type="component" value="Unassembled WGS sequence"/>
</dbReference>
<protein>
    <submittedName>
        <fullName evidence="2">Uncharacterized protein</fullName>
    </submittedName>
</protein>
<feature type="signal peptide" evidence="1">
    <location>
        <begin position="1"/>
        <end position="19"/>
    </location>
</feature>
<proteinExistence type="predicted"/>
<evidence type="ECO:0000313" key="3">
    <source>
        <dbReference type="Proteomes" id="UP001176961"/>
    </source>
</evidence>
<organism evidence="2 3">
    <name type="scientific">Cylicocyclus nassatus</name>
    <name type="common">Nematode worm</name>
    <dbReference type="NCBI Taxonomy" id="53992"/>
    <lineage>
        <taxon>Eukaryota</taxon>
        <taxon>Metazoa</taxon>
        <taxon>Ecdysozoa</taxon>
        <taxon>Nematoda</taxon>
        <taxon>Chromadorea</taxon>
        <taxon>Rhabditida</taxon>
        <taxon>Rhabditina</taxon>
        <taxon>Rhabditomorpha</taxon>
        <taxon>Strongyloidea</taxon>
        <taxon>Strongylidae</taxon>
        <taxon>Cylicocyclus</taxon>
    </lineage>
</organism>
<dbReference type="EMBL" id="CATQJL010000001">
    <property type="protein sequence ID" value="CAJ0589144.1"/>
    <property type="molecule type" value="Genomic_DNA"/>
</dbReference>
<feature type="chain" id="PRO_5041247032" evidence="1">
    <location>
        <begin position="20"/>
        <end position="62"/>
    </location>
</feature>
<sequence>MRIFNLTFLLLTILMVLSAVDVGECVLQALKRFKDIVMWPAEVKKTVKNNIAFMGLWGRKRT</sequence>
<name>A0AA36DMH4_CYLNA</name>
<reference evidence="2" key="1">
    <citation type="submission" date="2023-07" db="EMBL/GenBank/DDBJ databases">
        <authorList>
            <consortium name="CYATHOMIX"/>
        </authorList>
    </citation>
    <scope>NUCLEOTIDE SEQUENCE</scope>
    <source>
        <strain evidence="2">N/A</strain>
    </source>
</reference>